<evidence type="ECO:0000313" key="3">
    <source>
        <dbReference type="Proteomes" id="UP000003656"/>
    </source>
</evidence>
<accession>D1NWZ2</accession>
<name>D1NWZ2_9BIFI</name>
<sequence>MDWTAVELNSKAGSTFWFSGTWSRLFVLLRLLAGSVLFGIAVWYFFFIAAVART</sequence>
<organism evidence="2 3">
    <name type="scientific">Bifidobacterium gallicum DSM 20093 = LMG 11596</name>
    <dbReference type="NCBI Taxonomy" id="561180"/>
    <lineage>
        <taxon>Bacteria</taxon>
        <taxon>Bacillati</taxon>
        <taxon>Actinomycetota</taxon>
        <taxon>Actinomycetes</taxon>
        <taxon>Bifidobacteriales</taxon>
        <taxon>Bifidobacteriaceae</taxon>
        <taxon>Bifidobacterium</taxon>
    </lineage>
</organism>
<keyword evidence="1" id="KW-0472">Membrane</keyword>
<keyword evidence="1" id="KW-0812">Transmembrane</keyword>
<proteinExistence type="predicted"/>
<evidence type="ECO:0000313" key="2">
    <source>
        <dbReference type="EMBL" id="EFA22123.1"/>
    </source>
</evidence>
<keyword evidence="1" id="KW-1133">Transmembrane helix</keyword>
<protein>
    <submittedName>
        <fullName evidence="2">Uncharacterized protein</fullName>
    </submittedName>
</protein>
<evidence type="ECO:0000256" key="1">
    <source>
        <dbReference type="SAM" id="Phobius"/>
    </source>
</evidence>
<comment type="caution">
    <text evidence="2">The sequence shown here is derived from an EMBL/GenBank/DDBJ whole genome shotgun (WGS) entry which is preliminary data.</text>
</comment>
<dbReference type="AlphaFoldDB" id="D1NWZ2"/>
<dbReference type="EMBL" id="ABXB03000007">
    <property type="protein sequence ID" value="EFA22123.1"/>
    <property type="molecule type" value="Genomic_DNA"/>
</dbReference>
<gene>
    <name evidence="2" type="ORF">BIFGAL_04399</name>
</gene>
<reference evidence="2 3" key="1">
    <citation type="submission" date="2009-11" db="EMBL/GenBank/DDBJ databases">
        <authorList>
            <person name="Weinstock G."/>
            <person name="Sodergren E."/>
            <person name="Clifton S."/>
            <person name="Fulton L."/>
            <person name="Fulton B."/>
            <person name="Courtney L."/>
            <person name="Fronick C."/>
            <person name="Harrison M."/>
            <person name="Strong C."/>
            <person name="Farmer C."/>
            <person name="Delahaunty K."/>
            <person name="Markovic C."/>
            <person name="Hall O."/>
            <person name="Minx P."/>
            <person name="Tomlinson C."/>
            <person name="Mitreva M."/>
            <person name="Nelson J."/>
            <person name="Hou S."/>
            <person name="Wollam A."/>
            <person name="Pepin K.H."/>
            <person name="Johnson M."/>
            <person name="Bhonagiri V."/>
            <person name="Nash W.E."/>
            <person name="Warren W."/>
            <person name="Chinwalla A."/>
            <person name="Mardis E.R."/>
            <person name="Wilson R.K."/>
        </authorList>
    </citation>
    <scope>NUCLEOTIDE SEQUENCE [LARGE SCALE GENOMIC DNA]</scope>
    <source>
        <strain evidence="2 3">DSM 20093</strain>
    </source>
</reference>
<feature type="transmembrane region" description="Helical" evidence="1">
    <location>
        <begin position="27"/>
        <end position="52"/>
    </location>
</feature>
<dbReference type="Proteomes" id="UP000003656">
    <property type="component" value="Unassembled WGS sequence"/>
</dbReference>